<feature type="site" description="Positions MEP for the nucleophilic attack" evidence="3">
    <location>
        <position position="209"/>
    </location>
</feature>
<feature type="site" description="Transition state stabilizer" evidence="3">
    <location>
        <position position="27"/>
    </location>
</feature>
<evidence type="ECO:0000256" key="3">
    <source>
        <dbReference type="HAMAP-Rule" id="MF_00108"/>
    </source>
</evidence>
<dbReference type="GO" id="GO:0050518">
    <property type="term" value="F:2-C-methyl-D-erythritol 4-phosphate cytidylyltransferase activity"/>
    <property type="evidence" value="ECO:0007669"/>
    <property type="project" value="UniProtKB-UniRule"/>
</dbReference>
<dbReference type="PATRIC" id="fig|1261658.3.peg.121"/>
<dbReference type="HAMAP" id="MF_00108">
    <property type="entry name" value="IspD"/>
    <property type="match status" value="1"/>
</dbReference>
<dbReference type="AlphaFoldDB" id="A0A179CYV4"/>
<dbReference type="RefSeq" id="WP_064317916.1">
    <property type="nucleotide sequence ID" value="NZ_JACI01000001.1"/>
</dbReference>
<dbReference type="InterPro" id="IPR034683">
    <property type="entry name" value="IspD/TarI"/>
</dbReference>
<comment type="caution">
    <text evidence="4">The sequence shown here is derived from an EMBL/GenBank/DDBJ whole genome shotgun (WGS) entry which is preliminary data.</text>
</comment>
<dbReference type="FunFam" id="3.90.550.10:FF:000003">
    <property type="entry name" value="2-C-methyl-D-erythritol 4-phosphate cytidylyltransferase"/>
    <property type="match status" value="1"/>
</dbReference>
<dbReference type="Gene3D" id="3.90.550.10">
    <property type="entry name" value="Spore Coat Polysaccharide Biosynthesis Protein SpsA, Chain A"/>
    <property type="match status" value="1"/>
</dbReference>
<organism evidence="4 5">
    <name type="scientific">Bibersteinia trehalosi Y31</name>
    <dbReference type="NCBI Taxonomy" id="1261658"/>
    <lineage>
        <taxon>Bacteria</taxon>
        <taxon>Pseudomonadati</taxon>
        <taxon>Pseudomonadota</taxon>
        <taxon>Gammaproteobacteria</taxon>
        <taxon>Pasteurellales</taxon>
        <taxon>Pasteurellaceae</taxon>
        <taxon>Bibersteinia</taxon>
    </lineage>
</organism>
<keyword evidence="2 3" id="KW-0548">Nucleotidyltransferase</keyword>
<dbReference type="InterPro" id="IPR050088">
    <property type="entry name" value="IspD/TarI_cytidylyltransf_bact"/>
</dbReference>
<protein>
    <recommendedName>
        <fullName evidence="3">2-C-methyl-D-erythritol 4-phosphate cytidylyltransferase</fullName>
        <ecNumber evidence="3">2.7.7.60</ecNumber>
    </recommendedName>
    <alternativeName>
        <fullName evidence="3">4-diphosphocytidyl-2C-methyl-D-erythritol synthase</fullName>
    </alternativeName>
    <alternativeName>
        <fullName evidence="3">MEP cytidylyltransferase</fullName>
        <shortName evidence="3">MCT</shortName>
    </alternativeName>
</protein>
<dbReference type="EMBL" id="JACI01000001">
    <property type="protein sequence ID" value="OAQ15079.1"/>
    <property type="molecule type" value="Genomic_DNA"/>
</dbReference>
<keyword evidence="3" id="KW-0414">Isoprene biosynthesis</keyword>
<proteinExistence type="inferred from homology"/>
<dbReference type="Proteomes" id="UP000078358">
    <property type="component" value="Unassembled WGS sequence"/>
</dbReference>
<dbReference type="NCBIfam" id="TIGR00453">
    <property type="entry name" value="ispD"/>
    <property type="match status" value="1"/>
</dbReference>
<dbReference type="Pfam" id="PF01128">
    <property type="entry name" value="IspD"/>
    <property type="match status" value="1"/>
</dbReference>
<dbReference type="InterPro" id="IPR029044">
    <property type="entry name" value="Nucleotide-diphossugar_trans"/>
</dbReference>
<evidence type="ECO:0000313" key="4">
    <source>
        <dbReference type="EMBL" id="OAQ15079.1"/>
    </source>
</evidence>
<dbReference type="SUPFAM" id="SSF53448">
    <property type="entry name" value="Nucleotide-diphospho-sugar transferases"/>
    <property type="match status" value="1"/>
</dbReference>
<sequence>MLHAQRNIVAVIPASGVGSRMNVPLPKQYLKIQGQTILEHTLKAFLEHSGISKIVVAVSPTDPYYSQLELLKHPKIQIVFGGETRADSVFNALQVVEDSDWALVHDAARPCLKRSDLDKILQINDEHGAILAIPAVDTIKRASGEKIIRTEDRSTLWHALTPQFFQAGLLKRALQSAFCQQAIITDEASAMEFAGYSPRLIAGRSDNLKVTRPEDLALAEFYLTRGNEEYD</sequence>
<feature type="site" description="Positions MEP for the nucleophilic attack" evidence="3">
    <location>
        <position position="153"/>
    </location>
</feature>
<dbReference type="GO" id="GO:0019288">
    <property type="term" value="P:isopentenyl diphosphate biosynthetic process, methylerythritol 4-phosphate pathway"/>
    <property type="evidence" value="ECO:0007669"/>
    <property type="project" value="UniProtKB-UniRule"/>
</dbReference>
<reference evidence="4 5" key="1">
    <citation type="submission" date="2014-01" db="EMBL/GenBank/DDBJ databases">
        <authorList>
            <person name="Zuccon D."/>
        </authorList>
    </citation>
    <scope>NUCLEOTIDE SEQUENCE [LARGE SCALE GENOMIC DNA]</scope>
    <source>
        <strain evidence="4 5">Y31</strain>
    </source>
</reference>
<gene>
    <name evidence="3" type="primary">ispD</name>
    <name evidence="4" type="ORF">F480_00600</name>
</gene>
<accession>A0A179CYV4</accession>
<evidence type="ECO:0000256" key="2">
    <source>
        <dbReference type="ARBA" id="ARBA00022695"/>
    </source>
</evidence>
<dbReference type="CDD" id="cd02516">
    <property type="entry name" value="CDP-ME_synthetase"/>
    <property type="match status" value="1"/>
</dbReference>
<evidence type="ECO:0000256" key="1">
    <source>
        <dbReference type="ARBA" id="ARBA00022679"/>
    </source>
</evidence>
<dbReference type="PANTHER" id="PTHR32125">
    <property type="entry name" value="2-C-METHYL-D-ERYTHRITOL 4-PHOSPHATE CYTIDYLYLTRANSFERASE, CHLOROPLASTIC"/>
    <property type="match status" value="1"/>
</dbReference>
<dbReference type="EC" id="2.7.7.60" evidence="3"/>
<feature type="site" description="Transition state stabilizer" evidence="3">
    <location>
        <position position="20"/>
    </location>
</feature>
<comment type="catalytic activity">
    <reaction evidence="3">
        <text>2-C-methyl-D-erythritol 4-phosphate + CTP + H(+) = 4-CDP-2-C-methyl-D-erythritol + diphosphate</text>
        <dbReference type="Rhea" id="RHEA:13429"/>
        <dbReference type="ChEBI" id="CHEBI:15378"/>
        <dbReference type="ChEBI" id="CHEBI:33019"/>
        <dbReference type="ChEBI" id="CHEBI:37563"/>
        <dbReference type="ChEBI" id="CHEBI:57823"/>
        <dbReference type="ChEBI" id="CHEBI:58262"/>
        <dbReference type="EC" id="2.7.7.60"/>
    </reaction>
</comment>
<name>A0A179CYV4_BIBTR</name>
<evidence type="ECO:0000313" key="5">
    <source>
        <dbReference type="Proteomes" id="UP000078358"/>
    </source>
</evidence>
<comment type="similarity">
    <text evidence="3">Belongs to the IspD/TarI cytidylyltransferase family. IspD subfamily.</text>
</comment>
<keyword evidence="1 3" id="KW-0808">Transferase</keyword>
<comment type="function">
    <text evidence="3">Catalyzes the formation of 4-diphosphocytidyl-2-C-methyl-D-erythritol from CTP and 2-C-methyl-D-erythritol 4-phosphate (MEP).</text>
</comment>
<comment type="pathway">
    <text evidence="3">Isoprenoid biosynthesis; isopentenyl diphosphate biosynthesis via DXP pathway; isopentenyl diphosphate from 1-deoxy-D-xylulose 5-phosphate: step 2/6.</text>
</comment>
<dbReference type="UniPathway" id="UPA00056">
    <property type="reaction ID" value="UER00093"/>
</dbReference>
<dbReference type="InterPro" id="IPR001228">
    <property type="entry name" value="IspD"/>
</dbReference>
<dbReference type="PANTHER" id="PTHR32125:SF4">
    <property type="entry name" value="2-C-METHYL-D-ERYTHRITOL 4-PHOSPHATE CYTIDYLYLTRANSFERASE, CHLOROPLASTIC"/>
    <property type="match status" value="1"/>
</dbReference>